<name>A0ABW0M2P1_9BACL</name>
<keyword evidence="2" id="KW-0805">Transcription regulation</keyword>
<dbReference type="InterPro" id="IPR005119">
    <property type="entry name" value="LysR_subst-bd"/>
</dbReference>
<evidence type="ECO:0000256" key="3">
    <source>
        <dbReference type="ARBA" id="ARBA00023125"/>
    </source>
</evidence>
<organism evidence="7 8">
    <name type="scientific">Cohnella suwonensis</name>
    <dbReference type="NCBI Taxonomy" id="696072"/>
    <lineage>
        <taxon>Bacteria</taxon>
        <taxon>Bacillati</taxon>
        <taxon>Bacillota</taxon>
        <taxon>Bacilli</taxon>
        <taxon>Bacillales</taxon>
        <taxon>Paenibacillaceae</taxon>
        <taxon>Cohnella</taxon>
    </lineage>
</organism>
<dbReference type="Pfam" id="PF03466">
    <property type="entry name" value="LysR_substrate"/>
    <property type="match status" value="1"/>
</dbReference>
<dbReference type="Pfam" id="PF00126">
    <property type="entry name" value="HTH_1"/>
    <property type="match status" value="1"/>
</dbReference>
<comment type="caution">
    <text evidence="7">The sequence shown here is derived from an EMBL/GenBank/DDBJ whole genome shotgun (WGS) entry which is preliminary data.</text>
</comment>
<accession>A0ABW0M2P1</accession>
<dbReference type="EMBL" id="JBHSMH010000090">
    <property type="protein sequence ID" value="MFC5471076.1"/>
    <property type="molecule type" value="Genomic_DNA"/>
</dbReference>
<dbReference type="PANTHER" id="PTHR30126">
    <property type="entry name" value="HTH-TYPE TRANSCRIPTIONAL REGULATOR"/>
    <property type="match status" value="1"/>
</dbReference>
<feature type="compositionally biased region" description="Polar residues" evidence="5">
    <location>
        <begin position="293"/>
        <end position="307"/>
    </location>
</feature>
<dbReference type="SUPFAM" id="SSF53850">
    <property type="entry name" value="Periplasmic binding protein-like II"/>
    <property type="match status" value="1"/>
</dbReference>
<proteinExistence type="inferred from homology"/>
<evidence type="ECO:0000313" key="8">
    <source>
        <dbReference type="Proteomes" id="UP001596105"/>
    </source>
</evidence>
<dbReference type="PROSITE" id="PS50931">
    <property type="entry name" value="HTH_LYSR"/>
    <property type="match status" value="1"/>
</dbReference>
<evidence type="ECO:0000256" key="5">
    <source>
        <dbReference type="SAM" id="MobiDB-lite"/>
    </source>
</evidence>
<evidence type="ECO:0000256" key="4">
    <source>
        <dbReference type="ARBA" id="ARBA00023163"/>
    </source>
</evidence>
<dbReference type="Gene3D" id="1.10.10.10">
    <property type="entry name" value="Winged helix-like DNA-binding domain superfamily/Winged helix DNA-binding domain"/>
    <property type="match status" value="1"/>
</dbReference>
<protein>
    <submittedName>
        <fullName evidence="7">LysR family transcriptional regulator</fullName>
    </submittedName>
</protein>
<evidence type="ECO:0000313" key="7">
    <source>
        <dbReference type="EMBL" id="MFC5471076.1"/>
    </source>
</evidence>
<dbReference type="RefSeq" id="WP_209746004.1">
    <property type="nucleotide sequence ID" value="NZ_JBHSMH010000090.1"/>
</dbReference>
<dbReference type="InterPro" id="IPR036388">
    <property type="entry name" value="WH-like_DNA-bd_sf"/>
</dbReference>
<evidence type="ECO:0000256" key="2">
    <source>
        <dbReference type="ARBA" id="ARBA00023015"/>
    </source>
</evidence>
<dbReference type="Proteomes" id="UP001596105">
    <property type="component" value="Unassembled WGS sequence"/>
</dbReference>
<dbReference type="Gene3D" id="3.40.190.290">
    <property type="match status" value="1"/>
</dbReference>
<reference evidence="8" key="1">
    <citation type="journal article" date="2019" name="Int. J. Syst. Evol. Microbiol.">
        <title>The Global Catalogue of Microorganisms (GCM) 10K type strain sequencing project: providing services to taxonomists for standard genome sequencing and annotation.</title>
        <authorList>
            <consortium name="The Broad Institute Genomics Platform"/>
            <consortium name="The Broad Institute Genome Sequencing Center for Infectious Disease"/>
            <person name="Wu L."/>
            <person name="Ma J."/>
        </authorList>
    </citation>
    <scope>NUCLEOTIDE SEQUENCE [LARGE SCALE GENOMIC DNA]</scope>
    <source>
        <strain evidence="8">CCUG 57113</strain>
    </source>
</reference>
<dbReference type="PRINTS" id="PR00039">
    <property type="entry name" value="HTHLYSR"/>
</dbReference>
<sequence>MESAELRIFQAVAREGTITKAAEKLGYVQSNVTARIRQLETELGTALFHRHNRGMILSSAGKTLLDYADKIVGLLDEATKAVSWSDKPGGPLAIGSTQTAAAVRLPKLLASFHREHPDVSLSLTTSHSQGLIDKVLRYELDGAFIGCSCNHPVLRSMHAFDEELVIVAPPAVRDLPDALKKPVLVFSIGCSYREVLESWLETTGRDRTATMEFGTLEAIIGGVGAGLGISLMPRSVSGKLEKDGTLRAFSLPPSFAHMRTEFITRKDAAMSRALEAFIGTIPSPSGIGEDESPSATRRASPRTAPSI</sequence>
<keyword evidence="4" id="KW-0804">Transcription</keyword>
<evidence type="ECO:0000256" key="1">
    <source>
        <dbReference type="ARBA" id="ARBA00009437"/>
    </source>
</evidence>
<keyword evidence="3" id="KW-0238">DNA-binding</keyword>
<dbReference type="CDD" id="cd08442">
    <property type="entry name" value="PBP2_YofA_SoxR_like"/>
    <property type="match status" value="1"/>
</dbReference>
<feature type="domain" description="HTH lysR-type" evidence="6">
    <location>
        <begin position="1"/>
        <end position="58"/>
    </location>
</feature>
<dbReference type="InterPro" id="IPR036390">
    <property type="entry name" value="WH_DNA-bd_sf"/>
</dbReference>
<dbReference type="PANTHER" id="PTHR30126:SF40">
    <property type="entry name" value="HTH-TYPE TRANSCRIPTIONAL REGULATOR GLTR"/>
    <property type="match status" value="1"/>
</dbReference>
<keyword evidence="8" id="KW-1185">Reference proteome</keyword>
<dbReference type="InterPro" id="IPR000847">
    <property type="entry name" value="LysR_HTH_N"/>
</dbReference>
<dbReference type="SUPFAM" id="SSF46785">
    <property type="entry name" value="Winged helix' DNA-binding domain"/>
    <property type="match status" value="1"/>
</dbReference>
<comment type="similarity">
    <text evidence="1">Belongs to the LysR transcriptional regulatory family.</text>
</comment>
<gene>
    <name evidence="7" type="ORF">ACFPPD_20510</name>
</gene>
<evidence type="ECO:0000259" key="6">
    <source>
        <dbReference type="PROSITE" id="PS50931"/>
    </source>
</evidence>
<feature type="region of interest" description="Disordered" evidence="5">
    <location>
        <begin position="281"/>
        <end position="307"/>
    </location>
</feature>